<accession>A0A1F8F3C7</accession>
<reference evidence="1 2" key="1">
    <citation type="journal article" date="2016" name="Nat. Commun.">
        <title>Thousands of microbial genomes shed light on interconnected biogeochemical processes in an aquifer system.</title>
        <authorList>
            <person name="Anantharaman K."/>
            <person name="Brown C.T."/>
            <person name="Hug L.A."/>
            <person name="Sharon I."/>
            <person name="Castelle C.J."/>
            <person name="Probst A.J."/>
            <person name="Thomas B.C."/>
            <person name="Singh A."/>
            <person name="Wilkins M.J."/>
            <person name="Karaoz U."/>
            <person name="Brodie E.L."/>
            <person name="Williams K.H."/>
            <person name="Hubbard S.S."/>
            <person name="Banfield J.F."/>
        </authorList>
    </citation>
    <scope>NUCLEOTIDE SEQUENCE [LARGE SCALE GENOMIC DNA]</scope>
</reference>
<gene>
    <name evidence="1" type="ORF">A3B86_02245</name>
</gene>
<evidence type="ECO:0008006" key="3">
    <source>
        <dbReference type="Google" id="ProtNLM"/>
    </source>
</evidence>
<dbReference type="Proteomes" id="UP000176834">
    <property type="component" value="Unassembled WGS sequence"/>
</dbReference>
<comment type="caution">
    <text evidence="1">The sequence shown here is derived from an EMBL/GenBank/DDBJ whole genome shotgun (WGS) entry which is preliminary data.</text>
</comment>
<evidence type="ECO:0000313" key="1">
    <source>
        <dbReference type="EMBL" id="OGN07637.1"/>
    </source>
</evidence>
<sequence>MELRDYLKYYPSELESYLFKEVYNNFQRNHCLTGNEFFAIVFWKRKPSGIKIASKWNGQSIEELSKELWLATDRMEKLKKLLGIKGVGIAIASAILTVCYPEEFTVLDYRALNSLMELEKQKCAERKLPSKAENFKPEDYFNYVDICKGVWKKYCSSLREFDRSLWAMDWTEGESGLSEVVEIYKNTSKR</sequence>
<organism evidence="1 2">
    <name type="scientific">Candidatus Yanofskybacteria bacterium RIFCSPHIGHO2_02_FULL_38_22b</name>
    <dbReference type="NCBI Taxonomy" id="1802673"/>
    <lineage>
        <taxon>Bacteria</taxon>
        <taxon>Candidatus Yanofskyibacteriota</taxon>
    </lineage>
</organism>
<name>A0A1F8F3C7_9BACT</name>
<protein>
    <recommendedName>
        <fullName evidence="3">HhH-GPD domain-containing protein</fullName>
    </recommendedName>
</protein>
<proteinExistence type="predicted"/>
<evidence type="ECO:0000313" key="2">
    <source>
        <dbReference type="Proteomes" id="UP000176834"/>
    </source>
</evidence>
<dbReference type="AlphaFoldDB" id="A0A1F8F3C7"/>
<dbReference type="EMBL" id="MGJN01000003">
    <property type="protein sequence ID" value="OGN07637.1"/>
    <property type="molecule type" value="Genomic_DNA"/>
</dbReference>